<dbReference type="AlphaFoldDB" id="A0AAV8R2S1"/>
<evidence type="ECO:0000313" key="1">
    <source>
        <dbReference type="EMBL" id="KAJ8491226.1"/>
    </source>
</evidence>
<gene>
    <name evidence="1" type="ORF">OPV22_012947</name>
</gene>
<organism evidence="1 2">
    <name type="scientific">Ensete ventricosum</name>
    <name type="common">Abyssinian banana</name>
    <name type="synonym">Musa ensete</name>
    <dbReference type="NCBI Taxonomy" id="4639"/>
    <lineage>
        <taxon>Eukaryota</taxon>
        <taxon>Viridiplantae</taxon>
        <taxon>Streptophyta</taxon>
        <taxon>Embryophyta</taxon>
        <taxon>Tracheophyta</taxon>
        <taxon>Spermatophyta</taxon>
        <taxon>Magnoliopsida</taxon>
        <taxon>Liliopsida</taxon>
        <taxon>Zingiberales</taxon>
        <taxon>Musaceae</taxon>
        <taxon>Ensete</taxon>
    </lineage>
</organism>
<keyword evidence="2" id="KW-1185">Reference proteome</keyword>
<evidence type="ECO:0000313" key="2">
    <source>
        <dbReference type="Proteomes" id="UP001222027"/>
    </source>
</evidence>
<sequence length="73" mass="8168">MINHQLVLCCLRAGGQYCKHVIRDANHHLQPTLSQCTHCPFISIKQLHLLKPIVLEHPNHTVSGGRGWPACVP</sequence>
<protein>
    <submittedName>
        <fullName evidence="1">Uncharacterized protein</fullName>
    </submittedName>
</protein>
<dbReference type="Proteomes" id="UP001222027">
    <property type="component" value="Unassembled WGS sequence"/>
</dbReference>
<reference evidence="1 2" key="1">
    <citation type="submission" date="2022-12" db="EMBL/GenBank/DDBJ databases">
        <title>Chromosome-scale assembly of the Ensete ventricosum genome.</title>
        <authorList>
            <person name="Dussert Y."/>
            <person name="Stocks J."/>
            <person name="Wendawek A."/>
            <person name="Woldeyes F."/>
            <person name="Nichols R.A."/>
            <person name="Borrell J.S."/>
        </authorList>
    </citation>
    <scope>NUCLEOTIDE SEQUENCE [LARGE SCALE GENOMIC DNA]</scope>
    <source>
        <strain evidence="2">cv. Maze</strain>
        <tissue evidence="1">Seeds</tissue>
    </source>
</reference>
<dbReference type="EMBL" id="JAQQAF010000004">
    <property type="protein sequence ID" value="KAJ8491226.1"/>
    <property type="molecule type" value="Genomic_DNA"/>
</dbReference>
<comment type="caution">
    <text evidence="1">The sequence shown here is derived from an EMBL/GenBank/DDBJ whole genome shotgun (WGS) entry which is preliminary data.</text>
</comment>
<proteinExistence type="predicted"/>
<name>A0AAV8R2S1_ENSVE</name>
<accession>A0AAV8R2S1</accession>